<reference evidence="3" key="2">
    <citation type="submission" date="2015-01" db="EMBL/GenBank/DDBJ databases">
        <title>Evolutionary Origins and Diversification of the Mycorrhizal Mutualists.</title>
        <authorList>
            <consortium name="DOE Joint Genome Institute"/>
            <consortium name="Mycorrhizal Genomics Consortium"/>
            <person name="Kohler A."/>
            <person name="Kuo A."/>
            <person name="Nagy L.G."/>
            <person name="Floudas D."/>
            <person name="Copeland A."/>
            <person name="Barry K.W."/>
            <person name="Cichocki N."/>
            <person name="Veneault-Fourrey C."/>
            <person name="LaButti K."/>
            <person name="Lindquist E.A."/>
            <person name="Lipzen A."/>
            <person name="Lundell T."/>
            <person name="Morin E."/>
            <person name="Murat C."/>
            <person name="Riley R."/>
            <person name="Ohm R."/>
            <person name="Sun H."/>
            <person name="Tunlid A."/>
            <person name="Henrissat B."/>
            <person name="Grigoriev I.V."/>
            <person name="Hibbett D.S."/>
            <person name="Martin F."/>
        </authorList>
    </citation>
    <scope>NUCLEOTIDE SEQUENCE [LARGE SCALE GENOMIC DNA]</scope>
    <source>
        <strain evidence="3">Ve08.2h10</strain>
    </source>
</reference>
<sequence>MEAGWQMYEMDIENLHNTYGSEAPALERPYPIHLGTAADMCVPHQPQSKPMKADGSKWPEAC</sequence>
<name>A0A0D0DKL2_9AGAM</name>
<dbReference type="Proteomes" id="UP000054538">
    <property type="component" value="Unassembled WGS sequence"/>
</dbReference>
<keyword evidence="3" id="KW-1185">Reference proteome</keyword>
<reference evidence="2 3" key="1">
    <citation type="submission" date="2014-04" db="EMBL/GenBank/DDBJ databases">
        <authorList>
            <consortium name="DOE Joint Genome Institute"/>
            <person name="Kuo A."/>
            <person name="Kohler A."/>
            <person name="Jargeat P."/>
            <person name="Nagy L.G."/>
            <person name="Floudas D."/>
            <person name="Copeland A."/>
            <person name="Barry K.W."/>
            <person name="Cichocki N."/>
            <person name="Veneault-Fourrey C."/>
            <person name="LaButti K."/>
            <person name="Lindquist E.A."/>
            <person name="Lipzen A."/>
            <person name="Lundell T."/>
            <person name="Morin E."/>
            <person name="Murat C."/>
            <person name="Sun H."/>
            <person name="Tunlid A."/>
            <person name="Henrissat B."/>
            <person name="Grigoriev I.V."/>
            <person name="Hibbett D.S."/>
            <person name="Martin F."/>
            <person name="Nordberg H.P."/>
            <person name="Cantor M.N."/>
            <person name="Hua S.X."/>
        </authorList>
    </citation>
    <scope>NUCLEOTIDE SEQUENCE [LARGE SCALE GENOMIC DNA]</scope>
    <source>
        <strain evidence="2 3">Ve08.2h10</strain>
    </source>
</reference>
<evidence type="ECO:0000313" key="2">
    <source>
        <dbReference type="EMBL" id="KIK82264.1"/>
    </source>
</evidence>
<dbReference type="HOGENOM" id="CLU_2904873_0_0_1"/>
<dbReference type="InParanoid" id="A0A0D0DKL2"/>
<feature type="region of interest" description="Disordered" evidence="1">
    <location>
        <begin position="43"/>
        <end position="62"/>
    </location>
</feature>
<dbReference type="AlphaFoldDB" id="A0A0D0DKL2"/>
<proteinExistence type="predicted"/>
<dbReference type="EMBL" id="KN825650">
    <property type="protein sequence ID" value="KIK82264.1"/>
    <property type="molecule type" value="Genomic_DNA"/>
</dbReference>
<accession>A0A0D0DKL2</accession>
<organism evidence="2 3">
    <name type="scientific">Paxillus rubicundulus Ve08.2h10</name>
    <dbReference type="NCBI Taxonomy" id="930991"/>
    <lineage>
        <taxon>Eukaryota</taxon>
        <taxon>Fungi</taxon>
        <taxon>Dikarya</taxon>
        <taxon>Basidiomycota</taxon>
        <taxon>Agaricomycotina</taxon>
        <taxon>Agaricomycetes</taxon>
        <taxon>Agaricomycetidae</taxon>
        <taxon>Boletales</taxon>
        <taxon>Paxilineae</taxon>
        <taxon>Paxillaceae</taxon>
        <taxon>Paxillus</taxon>
    </lineage>
</organism>
<evidence type="ECO:0000256" key="1">
    <source>
        <dbReference type="SAM" id="MobiDB-lite"/>
    </source>
</evidence>
<feature type="compositionally biased region" description="Basic and acidic residues" evidence="1">
    <location>
        <begin position="51"/>
        <end position="62"/>
    </location>
</feature>
<gene>
    <name evidence="2" type="ORF">PAXRUDRAFT_14816</name>
</gene>
<evidence type="ECO:0000313" key="3">
    <source>
        <dbReference type="Proteomes" id="UP000054538"/>
    </source>
</evidence>
<protein>
    <submittedName>
        <fullName evidence="2">Uncharacterized protein</fullName>
    </submittedName>
</protein>